<evidence type="ECO:0000313" key="1">
    <source>
        <dbReference type="EMBL" id="CAN0192978.1"/>
    </source>
</evidence>
<feature type="non-terminal residue" evidence="1">
    <location>
        <position position="209"/>
    </location>
</feature>
<dbReference type="Proteomes" id="UP001162501">
    <property type="component" value="Chromosome 23"/>
</dbReference>
<evidence type="ECO:0000313" key="2">
    <source>
        <dbReference type="Proteomes" id="UP001162501"/>
    </source>
</evidence>
<feature type="non-terminal residue" evidence="1">
    <location>
        <position position="1"/>
    </location>
</feature>
<name>A0AC59Z3E6_RANTA</name>
<reference evidence="1" key="2">
    <citation type="submission" date="2025-03" db="EMBL/GenBank/DDBJ databases">
        <authorList>
            <consortium name="ELIXIR-Norway"/>
            <consortium name="Elixir Norway"/>
        </authorList>
    </citation>
    <scope>NUCLEOTIDE SEQUENCE</scope>
</reference>
<organism evidence="1 2">
    <name type="scientific">Rangifer tarandus platyrhynchus</name>
    <name type="common">Svalbard reindeer</name>
    <dbReference type="NCBI Taxonomy" id="3082113"/>
    <lineage>
        <taxon>Eukaryota</taxon>
        <taxon>Metazoa</taxon>
        <taxon>Chordata</taxon>
        <taxon>Craniata</taxon>
        <taxon>Vertebrata</taxon>
        <taxon>Euteleostomi</taxon>
        <taxon>Mammalia</taxon>
        <taxon>Eutheria</taxon>
        <taxon>Laurasiatheria</taxon>
        <taxon>Artiodactyla</taxon>
        <taxon>Ruminantia</taxon>
        <taxon>Pecora</taxon>
        <taxon>Cervidae</taxon>
        <taxon>Odocoileinae</taxon>
        <taxon>Rangifer</taxon>
    </lineage>
</organism>
<protein>
    <submittedName>
        <fullName evidence="1">Uncharacterized protein</fullName>
    </submittedName>
</protein>
<sequence>RAPARAGRVCTARQRAAPAGQRRALTPGGPPLITPAPAPRRLPAPRVPAAAHLALAAREDRGWPSPGSGLVSPPPAGWRRRAPLAQPSSSEELAPPLAGVCVCRASRPRAPRSPGRSEAAAAAAGGGFLRCGPSRFPRTSAAAGTPGPPPLRPASRPTALPGAPLPAPGGGQWGLGARSPAPGESPRASIPKLVWLPGGGGRVWPLRGR</sequence>
<proteinExistence type="predicted"/>
<dbReference type="EMBL" id="OX596107">
    <property type="protein sequence ID" value="CAN0192978.1"/>
    <property type="molecule type" value="Genomic_DNA"/>
</dbReference>
<accession>A0AC59Z3E6</accession>
<reference evidence="1" key="1">
    <citation type="submission" date="2023-05" db="EMBL/GenBank/DDBJ databases">
        <authorList>
            <consortium name="ELIXIR-Norway"/>
        </authorList>
    </citation>
    <scope>NUCLEOTIDE SEQUENCE</scope>
</reference>
<gene>
    <name evidence="1" type="ORF">MRATA1EN22A_LOCUS13444</name>
</gene>